<protein>
    <submittedName>
        <fullName evidence="1">Uncharacterized protein</fullName>
    </submittedName>
</protein>
<dbReference type="EMBL" id="VOQS01000005">
    <property type="protein sequence ID" value="TXC81055.1"/>
    <property type="molecule type" value="Genomic_DNA"/>
</dbReference>
<dbReference type="Gene3D" id="3.40.50.720">
    <property type="entry name" value="NAD(P)-binding Rossmann-like Domain"/>
    <property type="match status" value="1"/>
</dbReference>
<organism evidence="1 2">
    <name type="scientific">Paraburkholderia azotifigens</name>
    <dbReference type="NCBI Taxonomy" id="2057004"/>
    <lineage>
        <taxon>Bacteria</taxon>
        <taxon>Pseudomonadati</taxon>
        <taxon>Pseudomonadota</taxon>
        <taxon>Betaproteobacteria</taxon>
        <taxon>Burkholderiales</taxon>
        <taxon>Burkholderiaceae</taxon>
        <taxon>Paraburkholderia</taxon>
    </lineage>
</organism>
<dbReference type="SUPFAM" id="SSF51735">
    <property type="entry name" value="NAD(P)-binding Rossmann-fold domains"/>
    <property type="match status" value="1"/>
</dbReference>
<comment type="caution">
    <text evidence="1">The sequence shown here is derived from an EMBL/GenBank/DDBJ whole genome shotgun (WGS) entry which is preliminary data.</text>
</comment>
<sequence length="176" mass="19436">MKTHPPVALVTGSTSGIGAAIARRLSVNGFSMASIAKFGSVIFHLGTLMPSARESPPLRRHSPGRLGRSFHLSPRRSTRVDTATLLSLLGRERAARVSHREQEIAHLSLHGDLVGRRPERTYFPKEWTSPSLRGRFRGRFRSTSLAGGASFIRVRSERRPYRSIALASARIGESNR</sequence>
<accession>A0A5C6VBU8</accession>
<reference evidence="1 2" key="1">
    <citation type="journal article" date="2018" name="Int. J. Syst. Evol. Microbiol.">
        <title>Paraburkholderia azotifigens sp. nov., a nitrogen-fixing bacterium isolated from paddy soil.</title>
        <authorList>
            <person name="Choi G.M."/>
            <person name="Im W.T."/>
        </authorList>
    </citation>
    <scope>NUCLEOTIDE SEQUENCE [LARGE SCALE GENOMIC DNA]</scope>
    <source>
        <strain evidence="1 2">NF 2-5-3</strain>
    </source>
</reference>
<evidence type="ECO:0000313" key="2">
    <source>
        <dbReference type="Proteomes" id="UP000321776"/>
    </source>
</evidence>
<dbReference type="InterPro" id="IPR036291">
    <property type="entry name" value="NAD(P)-bd_dom_sf"/>
</dbReference>
<name>A0A5C6VBU8_9BURK</name>
<evidence type="ECO:0000313" key="1">
    <source>
        <dbReference type="EMBL" id="TXC81055.1"/>
    </source>
</evidence>
<dbReference type="AlphaFoldDB" id="A0A5C6VBU8"/>
<dbReference type="Proteomes" id="UP000321776">
    <property type="component" value="Unassembled WGS sequence"/>
</dbReference>
<proteinExistence type="predicted"/>
<gene>
    <name evidence="1" type="ORF">FRZ40_43490</name>
</gene>